<dbReference type="Proteomes" id="UP000504635">
    <property type="component" value="Unplaced"/>
</dbReference>
<dbReference type="AlphaFoldDB" id="A0A6J2Y0I4"/>
<feature type="compositionally biased region" description="Polar residues" evidence="1">
    <location>
        <begin position="103"/>
        <end position="122"/>
    </location>
</feature>
<evidence type="ECO:0000313" key="2">
    <source>
        <dbReference type="Proteomes" id="UP000504635"/>
    </source>
</evidence>
<reference evidence="3" key="1">
    <citation type="submission" date="2025-08" db="UniProtKB">
        <authorList>
            <consortium name="RefSeq"/>
        </authorList>
    </citation>
    <scope>IDENTIFICATION</scope>
    <source>
        <tissue evidence="3">Gonads</tissue>
    </source>
</reference>
<feature type="region of interest" description="Disordered" evidence="1">
    <location>
        <begin position="1072"/>
        <end position="1173"/>
    </location>
</feature>
<accession>A0A6J2Y0I4</accession>
<organism evidence="2 3">
    <name type="scientific">Sitophilus oryzae</name>
    <name type="common">Rice weevil</name>
    <name type="synonym">Curculio oryzae</name>
    <dbReference type="NCBI Taxonomy" id="7048"/>
    <lineage>
        <taxon>Eukaryota</taxon>
        <taxon>Metazoa</taxon>
        <taxon>Ecdysozoa</taxon>
        <taxon>Arthropoda</taxon>
        <taxon>Hexapoda</taxon>
        <taxon>Insecta</taxon>
        <taxon>Pterygota</taxon>
        <taxon>Neoptera</taxon>
        <taxon>Endopterygota</taxon>
        <taxon>Coleoptera</taxon>
        <taxon>Polyphaga</taxon>
        <taxon>Cucujiformia</taxon>
        <taxon>Curculionidae</taxon>
        <taxon>Dryophthorinae</taxon>
        <taxon>Sitophilus</taxon>
    </lineage>
</organism>
<feature type="compositionally biased region" description="Basic and acidic residues" evidence="1">
    <location>
        <begin position="1138"/>
        <end position="1150"/>
    </location>
</feature>
<dbReference type="KEGG" id="soy:115883100"/>
<feature type="region of interest" description="Disordered" evidence="1">
    <location>
        <begin position="951"/>
        <end position="975"/>
    </location>
</feature>
<keyword evidence="2" id="KW-1185">Reference proteome</keyword>
<dbReference type="OrthoDB" id="10692341at2759"/>
<name>A0A6J2Y0I4_SITOR</name>
<gene>
    <name evidence="3" type="primary">LOC115883100</name>
</gene>
<protein>
    <submittedName>
        <fullName evidence="3">Uncharacterized protein LOC115883100 isoform X1</fullName>
    </submittedName>
</protein>
<evidence type="ECO:0000256" key="1">
    <source>
        <dbReference type="SAM" id="MobiDB-lite"/>
    </source>
</evidence>
<feature type="region of interest" description="Disordered" evidence="1">
    <location>
        <begin position="1018"/>
        <end position="1052"/>
    </location>
</feature>
<proteinExistence type="predicted"/>
<dbReference type="InParanoid" id="A0A6J2Y0I4"/>
<dbReference type="RefSeq" id="XP_030757253.1">
    <property type="nucleotide sequence ID" value="XM_030901393.1"/>
</dbReference>
<feature type="region of interest" description="Disordered" evidence="1">
    <location>
        <begin position="59"/>
        <end position="122"/>
    </location>
</feature>
<sequence>MFSDNMDKKVIVVRQEPIVIKNIQNWDYNFTVNESFPEKHVSMTVDEFKPATKVINRDRSSSCQRTLLSGSSSSNGNPATAVIKGFIRPPSTNNPKDQHKSTRTSYSSQTPDASLKSNPSNQPLNLVVKGGKEQCNFEKEQVARTHVAKPLPVSFQQLVEPQRNITRVPCLDASKKMCSVESYLEQDTLEKGIEVLSSLDDFSLKTLIVKVMDVLNTMYGDYLNEQLEKYLGPDIYQEIAKEGILPFCEFLAQRHQQIFNMANPNVIATDSVPNEAPLIPKEGLVVDAKQNSEKPLDVGMSHKKIIEEEIEQEKNDLVTKNTMSKIYTRKYKSKSVERVNSPFNIRTAEESSNNQSDIKQVANKIVHATNNLCIKKNQIQKHIQPDCSDINVNIPAKEKIYTSLPHEFNKAYADEELRSPPKVSIISDININDKNKDILDPKKYNFYDQNLEKLKKPDSTNNMALQKYHDNINDVIGPIINVTEGNQIKDWAKNLNTQNNGNRTEEDNKNVTKTVDNIMNKQDSITYNQMPNSNNVIEEFTLFLKEFDENCLNLNGHDRLPKEVRTSKNLEQTGPKTLPILEEISSNIKQINVSKVVLSNTEQVSINQLISDGKPNVSSTNFCTIVNRKNVQHLGNPKPELRQRKNRKRSFCFSQALLKKQIWSTLKNISSCFNNIQKNNIKLRKYIQRIHLNLYLDTIDKFSIQEYIIKLERLNNIAKRKSVFQKMLMTKVCCNNTNKFSLRTNQSIFNKPAKDITNKEFDGLKNHLNGSDLEIEYNNNNGMTYLRRPQNENVSQAFKQQNKYLQNVDLSEHFYKSRETQTLTLSREGNNLSKDNVVDKGLSMNQNIKVSRCILKNKEFEMNQIVEEYNSKSPKYILRSMISTENINSAIKDKLVDNLASKLVDHRHFEEFYSQQLLLPENQHFLQQCVSEDQMQGYRQMDAKMDKRPIEVSASPENTDKENTRTKYNTRNSRGGQQLLLPESHILQRVSEGKMECNKQMNAKIEKTPILFQLLSISTSPENTDKDNTRTKYNTRHSQRGEQLLLPESQQPCVSEDKMECYKQMDAKIERRPIKVLASPENTDKENTRTRYNTRNSQREPNHADSLEIASLPTDRKNGPPKNQQKRRKHCDGSYSADKMKCNKQMDTKIENIPIEGSTSPENTDKENTRTKYNTRNSQRGSLEIVRKDGTQKNLQKRRKHCNNISDMANKSYNIKKKLKVKVPFHIDRNRLMSLRSFTKSKLL</sequence>
<dbReference type="GeneID" id="115883100"/>
<feature type="compositionally biased region" description="Low complexity" evidence="1">
    <location>
        <begin position="61"/>
        <end position="74"/>
    </location>
</feature>
<feature type="compositionally biased region" description="Basic and acidic residues" evidence="1">
    <location>
        <begin position="1097"/>
        <end position="1106"/>
    </location>
</feature>
<evidence type="ECO:0000313" key="3">
    <source>
        <dbReference type="RefSeq" id="XP_030757253.1"/>
    </source>
</evidence>
<feature type="compositionally biased region" description="Polar residues" evidence="1">
    <location>
        <begin position="966"/>
        <end position="975"/>
    </location>
</feature>